<dbReference type="InterPro" id="IPR006665">
    <property type="entry name" value="OmpA-like"/>
</dbReference>
<dbReference type="PRINTS" id="PR01021">
    <property type="entry name" value="OMPADOMAIN"/>
</dbReference>
<dbReference type="InterPro" id="IPR036737">
    <property type="entry name" value="OmpA-like_sf"/>
</dbReference>
<dbReference type="GO" id="GO:0009279">
    <property type="term" value="C:cell outer membrane"/>
    <property type="evidence" value="ECO:0007669"/>
    <property type="project" value="UniProtKB-SubCell"/>
</dbReference>
<dbReference type="AlphaFoldDB" id="A0A8J3GAW6"/>
<keyword evidence="6" id="KW-0812">Transmembrane</keyword>
<dbReference type="PANTHER" id="PTHR30329">
    <property type="entry name" value="STATOR ELEMENT OF FLAGELLAR MOTOR COMPLEX"/>
    <property type="match status" value="1"/>
</dbReference>
<evidence type="ECO:0000313" key="8">
    <source>
        <dbReference type="EMBL" id="GHB77564.1"/>
    </source>
</evidence>
<keyword evidence="3" id="KW-0998">Cell outer membrane</keyword>
<keyword evidence="2 4" id="KW-0472">Membrane</keyword>
<evidence type="ECO:0000256" key="3">
    <source>
        <dbReference type="ARBA" id="ARBA00023237"/>
    </source>
</evidence>
<keyword evidence="6" id="KW-1133">Transmembrane helix</keyword>
<evidence type="ECO:0000256" key="4">
    <source>
        <dbReference type="PROSITE-ProRule" id="PRU00473"/>
    </source>
</evidence>
<evidence type="ECO:0000256" key="5">
    <source>
        <dbReference type="SAM" id="MobiDB-lite"/>
    </source>
</evidence>
<dbReference type="Pfam" id="PF00691">
    <property type="entry name" value="OmpA"/>
    <property type="match status" value="1"/>
</dbReference>
<dbReference type="Proteomes" id="UP000598271">
    <property type="component" value="Unassembled WGS sequence"/>
</dbReference>
<name>A0A8J3GAW6_9BACT</name>
<feature type="domain" description="OmpA-like" evidence="7">
    <location>
        <begin position="180"/>
        <end position="296"/>
    </location>
</feature>
<feature type="compositionally biased region" description="Basic and acidic residues" evidence="5">
    <location>
        <begin position="269"/>
        <end position="296"/>
    </location>
</feature>
<feature type="region of interest" description="Disordered" evidence="5">
    <location>
        <begin position="264"/>
        <end position="296"/>
    </location>
</feature>
<comment type="subcellular location">
    <subcellularLocation>
        <location evidence="1">Cell outer membrane</location>
    </subcellularLocation>
</comment>
<reference evidence="8 9" key="1">
    <citation type="journal article" date="2014" name="Int. J. Syst. Evol. Microbiol.">
        <title>Complete genome sequence of Corynebacterium casei LMG S-19264T (=DSM 44701T), isolated from a smear-ripened cheese.</title>
        <authorList>
            <consortium name="US DOE Joint Genome Institute (JGI-PGF)"/>
            <person name="Walter F."/>
            <person name="Albersmeier A."/>
            <person name="Kalinowski J."/>
            <person name="Ruckert C."/>
        </authorList>
    </citation>
    <scope>NUCLEOTIDE SEQUENCE [LARGE SCALE GENOMIC DNA]</scope>
    <source>
        <strain evidence="8 9">KCTC 12866</strain>
    </source>
</reference>
<dbReference type="RefSeq" id="WP_189565776.1">
    <property type="nucleotide sequence ID" value="NZ_BMXF01000003.1"/>
</dbReference>
<evidence type="ECO:0000259" key="7">
    <source>
        <dbReference type="PROSITE" id="PS51123"/>
    </source>
</evidence>
<evidence type="ECO:0000256" key="6">
    <source>
        <dbReference type="SAM" id="Phobius"/>
    </source>
</evidence>
<dbReference type="Gene3D" id="3.30.1330.60">
    <property type="entry name" value="OmpA-like domain"/>
    <property type="match status" value="2"/>
</dbReference>
<sequence>MSNNNAPWWIALVVWMGLAAYWHVCQIKELCYEPAPATTVVVETPETDPLYIRDGGGLDLRANGNFGFAKSGAEADMSRVRAELDSLAAYLAANPGKRLNIVGSYSSAETNATTFTDLGIARAENVKAYLVSQGANADVLATSSQLVDGTGFGADSLRGGIDFVVRDPLPDSEEGLANAQKYESVFKPMDLYFPTASASYIKTDANRKFVEEAQKYLAANQGKKLLLTGHTDNDGDDDTNMKLSKQRAEAVKRQLIRLGISAQQLVTDGKGENQPKESNDTPEGRRANRRVDIVVQ</sequence>
<dbReference type="EMBL" id="BMXF01000003">
    <property type="protein sequence ID" value="GHB77564.1"/>
    <property type="molecule type" value="Genomic_DNA"/>
</dbReference>
<proteinExistence type="predicted"/>
<organism evidence="8 9">
    <name type="scientific">Persicitalea jodogahamensis</name>
    <dbReference type="NCBI Taxonomy" id="402147"/>
    <lineage>
        <taxon>Bacteria</taxon>
        <taxon>Pseudomonadati</taxon>
        <taxon>Bacteroidota</taxon>
        <taxon>Cytophagia</taxon>
        <taxon>Cytophagales</taxon>
        <taxon>Spirosomataceae</taxon>
        <taxon>Persicitalea</taxon>
    </lineage>
</organism>
<dbReference type="InterPro" id="IPR050330">
    <property type="entry name" value="Bact_OuterMem_StrucFunc"/>
</dbReference>
<evidence type="ECO:0000256" key="2">
    <source>
        <dbReference type="ARBA" id="ARBA00023136"/>
    </source>
</evidence>
<comment type="caution">
    <text evidence="8">The sequence shown here is derived from an EMBL/GenBank/DDBJ whole genome shotgun (WGS) entry which is preliminary data.</text>
</comment>
<dbReference type="InterPro" id="IPR006664">
    <property type="entry name" value="OMP_bac"/>
</dbReference>
<dbReference type="CDD" id="cd07185">
    <property type="entry name" value="OmpA_C-like"/>
    <property type="match status" value="1"/>
</dbReference>
<feature type="transmembrane region" description="Helical" evidence="6">
    <location>
        <begin position="6"/>
        <end position="24"/>
    </location>
</feature>
<protein>
    <recommendedName>
        <fullName evidence="7">OmpA-like domain-containing protein</fullName>
    </recommendedName>
</protein>
<dbReference type="PANTHER" id="PTHR30329:SF21">
    <property type="entry name" value="LIPOPROTEIN YIAD-RELATED"/>
    <property type="match status" value="1"/>
</dbReference>
<dbReference type="SUPFAM" id="SSF103088">
    <property type="entry name" value="OmpA-like"/>
    <property type="match status" value="2"/>
</dbReference>
<dbReference type="PROSITE" id="PS51123">
    <property type="entry name" value="OMPA_2"/>
    <property type="match status" value="1"/>
</dbReference>
<evidence type="ECO:0000313" key="9">
    <source>
        <dbReference type="Proteomes" id="UP000598271"/>
    </source>
</evidence>
<gene>
    <name evidence="8" type="ORF">GCM10007390_34670</name>
</gene>
<keyword evidence="9" id="KW-1185">Reference proteome</keyword>
<accession>A0A8J3GAW6</accession>
<evidence type="ECO:0000256" key="1">
    <source>
        <dbReference type="ARBA" id="ARBA00004442"/>
    </source>
</evidence>